<evidence type="ECO:0000313" key="1">
    <source>
        <dbReference type="Proteomes" id="UP000095283"/>
    </source>
</evidence>
<accession>A0A1I7WTG2</accession>
<keyword evidence="1" id="KW-1185">Reference proteome</keyword>
<name>A0A1I7WTG2_HETBA</name>
<protein>
    <submittedName>
        <fullName evidence="2">Uncharacterized protein</fullName>
    </submittedName>
</protein>
<proteinExistence type="predicted"/>
<dbReference type="AlphaFoldDB" id="A0A1I7WTG2"/>
<dbReference type="Proteomes" id="UP000095283">
    <property type="component" value="Unplaced"/>
</dbReference>
<evidence type="ECO:0000313" key="2">
    <source>
        <dbReference type="WBParaSite" id="Hba_08384"/>
    </source>
</evidence>
<organism evidence="1 2">
    <name type="scientific">Heterorhabditis bacteriophora</name>
    <name type="common">Entomopathogenic nematode worm</name>
    <dbReference type="NCBI Taxonomy" id="37862"/>
    <lineage>
        <taxon>Eukaryota</taxon>
        <taxon>Metazoa</taxon>
        <taxon>Ecdysozoa</taxon>
        <taxon>Nematoda</taxon>
        <taxon>Chromadorea</taxon>
        <taxon>Rhabditida</taxon>
        <taxon>Rhabditina</taxon>
        <taxon>Rhabditomorpha</taxon>
        <taxon>Strongyloidea</taxon>
        <taxon>Heterorhabditidae</taxon>
        <taxon>Heterorhabditis</taxon>
    </lineage>
</organism>
<dbReference type="WBParaSite" id="Hba_08384">
    <property type="protein sequence ID" value="Hba_08384"/>
    <property type="gene ID" value="Hba_08384"/>
</dbReference>
<reference evidence="2" key="1">
    <citation type="submission" date="2016-11" db="UniProtKB">
        <authorList>
            <consortium name="WormBaseParasite"/>
        </authorList>
    </citation>
    <scope>IDENTIFICATION</scope>
</reference>
<sequence length="57" mass="6529">MSCSAIFILDLKGNMSCIEKFMPLLVEKEDEGIHSPVLQSGDVSYTYIKHMNLYQLF</sequence>